<evidence type="ECO:0008006" key="3">
    <source>
        <dbReference type="Google" id="ProtNLM"/>
    </source>
</evidence>
<dbReference type="AlphaFoldDB" id="A0A8H7ED15"/>
<comment type="caution">
    <text evidence="1">The sequence shown here is derived from an EMBL/GenBank/DDBJ whole genome shotgun (WGS) entry which is preliminary data.</text>
</comment>
<keyword evidence="2" id="KW-1185">Reference proteome</keyword>
<protein>
    <recommendedName>
        <fullName evidence="3">Amine oxidase domain-containing protein</fullName>
    </recommendedName>
</protein>
<name>A0A8H7ED15_9PLEO</name>
<dbReference type="Gene3D" id="3.50.50.60">
    <property type="entry name" value="FAD/NAD(P)-binding domain"/>
    <property type="match status" value="1"/>
</dbReference>
<proteinExistence type="predicted"/>
<dbReference type="Pfam" id="PF13450">
    <property type="entry name" value="NAD_binding_8"/>
    <property type="match status" value="1"/>
</dbReference>
<dbReference type="InterPro" id="IPR036188">
    <property type="entry name" value="FAD/NAD-bd_sf"/>
</dbReference>
<dbReference type="GeneID" id="62208755"/>
<reference evidence="1" key="1">
    <citation type="submission" date="2020-01" db="EMBL/GenBank/DDBJ databases">
        <authorList>
            <person name="Feng Z.H.Z."/>
        </authorList>
    </citation>
    <scope>NUCLEOTIDE SEQUENCE</scope>
    <source>
        <strain evidence="1">CBS107.38</strain>
    </source>
</reference>
<dbReference type="RefSeq" id="XP_038781827.1">
    <property type="nucleotide sequence ID" value="XM_038935577.1"/>
</dbReference>
<evidence type="ECO:0000313" key="2">
    <source>
        <dbReference type="Proteomes" id="UP000596902"/>
    </source>
</evidence>
<gene>
    <name evidence="1" type="ORF">GT037_010530</name>
</gene>
<reference evidence="1" key="2">
    <citation type="submission" date="2020-08" db="EMBL/GenBank/DDBJ databases">
        <title>Draft Genome Sequence of Cumin Blight Pathogen Alternaria burnsii.</title>
        <authorList>
            <person name="Feng Z."/>
        </authorList>
    </citation>
    <scope>NUCLEOTIDE SEQUENCE</scope>
    <source>
        <strain evidence="1">CBS107.38</strain>
    </source>
</reference>
<dbReference type="Gene3D" id="1.10.405.20">
    <property type="match status" value="1"/>
</dbReference>
<evidence type="ECO:0000313" key="1">
    <source>
        <dbReference type="EMBL" id="KAF7671455.1"/>
    </source>
</evidence>
<accession>A0A8H7ED15</accession>
<sequence>MRSRHVNVDAQDLKNIVYKLRRTCGLFQCVGRSFCTLKDAFFSSLRGPRCLIFVSTVHSIPPKYPSSAFSPNDIITRDVAIIGGGSSGTHAAISLKDAGKSLVVVEVKGRLGGHTETYTDPVTGRAQDYGVLVFHNESTVLDYFARFDIPLAIPEFATNRANYDLSTGREVNISASSPEALGAGLQTYGAFLAQYPELNSGMFLPDPVPEDLTMPFGDFVVKYGIEAIVQTLYSTNQGTGDILSMPVLEQARVNGLGLVAQLAANGLISTARRNNSELYGKAQAELLDADSLLLSSKVVNSVRHDDGVELVVETPDGVKLICAKKLLITIPPKLDLLASFDLQEQERHVLARFINAGYYSALIKNTGIPEDLFIYNYAPDTPYNLPAIPGIYLVQPTAILGVKAIYYGADVSNATYPLSDDFIKGELVASIKRLQAANPDKFNATEPEFVVYTSHAPFYVQATSEDIKAGIYDKMNALQGLKSTYWSGAAFRAHDSSALWQFNKEVVLPMLTKGL</sequence>
<dbReference type="SUPFAM" id="SSF51905">
    <property type="entry name" value="FAD/NAD(P)-binding domain"/>
    <property type="match status" value="1"/>
</dbReference>
<dbReference type="Gene3D" id="3.30.70.1990">
    <property type="match status" value="1"/>
</dbReference>
<dbReference type="OrthoDB" id="68575at2759"/>
<dbReference type="EMBL" id="JAAABM010000022">
    <property type="protein sequence ID" value="KAF7671455.1"/>
    <property type="molecule type" value="Genomic_DNA"/>
</dbReference>
<organism evidence="1 2">
    <name type="scientific">Alternaria burnsii</name>
    <dbReference type="NCBI Taxonomy" id="1187904"/>
    <lineage>
        <taxon>Eukaryota</taxon>
        <taxon>Fungi</taxon>
        <taxon>Dikarya</taxon>
        <taxon>Ascomycota</taxon>
        <taxon>Pezizomycotina</taxon>
        <taxon>Dothideomycetes</taxon>
        <taxon>Pleosporomycetidae</taxon>
        <taxon>Pleosporales</taxon>
        <taxon>Pleosporineae</taxon>
        <taxon>Pleosporaceae</taxon>
        <taxon>Alternaria</taxon>
        <taxon>Alternaria sect. Alternaria</taxon>
    </lineage>
</organism>
<dbReference type="Proteomes" id="UP000596902">
    <property type="component" value="Unassembled WGS sequence"/>
</dbReference>